<organism evidence="3 4">
    <name type="scientific">Sphingosinicella microcystinivorans</name>
    <dbReference type="NCBI Taxonomy" id="335406"/>
    <lineage>
        <taxon>Bacteria</taxon>
        <taxon>Pseudomonadati</taxon>
        <taxon>Pseudomonadota</taxon>
        <taxon>Alphaproteobacteria</taxon>
        <taxon>Sphingomonadales</taxon>
        <taxon>Sphingosinicellaceae</taxon>
        <taxon>Sphingosinicella</taxon>
    </lineage>
</organism>
<dbReference type="Proteomes" id="UP000275727">
    <property type="component" value="Chromosome"/>
</dbReference>
<evidence type="ECO:0000313" key="3">
    <source>
        <dbReference type="EMBL" id="BBE35281.1"/>
    </source>
</evidence>
<evidence type="ECO:0000313" key="4">
    <source>
        <dbReference type="Proteomes" id="UP000275727"/>
    </source>
</evidence>
<dbReference type="Pfam" id="PF04951">
    <property type="entry name" value="Peptidase_M55"/>
    <property type="match status" value="1"/>
</dbReference>
<proteinExistence type="predicted"/>
<evidence type="ECO:0000256" key="2">
    <source>
        <dbReference type="PIRSR" id="PIRSR015853-2"/>
    </source>
</evidence>
<dbReference type="EMBL" id="AP018711">
    <property type="protein sequence ID" value="BBE35281.1"/>
    <property type="molecule type" value="Genomic_DNA"/>
</dbReference>
<dbReference type="RefSeq" id="WP_121047030.1">
    <property type="nucleotide sequence ID" value="NZ_AP018711.1"/>
</dbReference>
<keyword evidence="2" id="KW-0479">Metal-binding</keyword>
<reference evidence="3 4" key="1">
    <citation type="submission" date="2018-06" db="EMBL/GenBank/DDBJ databases">
        <title>Complete Genome Sequence of the Microcystin-Degrading Bacterium Sphingosinicella microcystinivorans Strain B-9.</title>
        <authorList>
            <person name="Jin H."/>
            <person name="Nishizawa T."/>
            <person name="Guo Y."/>
            <person name="Nishizawa A."/>
            <person name="Park H."/>
            <person name="Kato H."/>
            <person name="Tsuji K."/>
            <person name="Harada K."/>
        </authorList>
    </citation>
    <scope>NUCLEOTIDE SEQUENCE [LARGE SCALE GENOMIC DNA]</scope>
    <source>
        <strain evidence="3 4">B9</strain>
    </source>
</reference>
<dbReference type="GO" id="GO:0046872">
    <property type="term" value="F:metal ion binding"/>
    <property type="evidence" value="ECO:0007669"/>
    <property type="project" value="UniProtKB-KW"/>
</dbReference>
<feature type="binding site" evidence="2">
    <location>
        <position position="9"/>
    </location>
    <ligand>
        <name>Zn(2+)</name>
        <dbReference type="ChEBI" id="CHEBI:29105"/>
        <label>1</label>
    </ligand>
</feature>
<feature type="binding site" evidence="2">
    <location>
        <position position="9"/>
    </location>
    <ligand>
        <name>Zn(2+)</name>
        <dbReference type="ChEBI" id="CHEBI:29105"/>
        <label>2</label>
    </ligand>
</feature>
<dbReference type="PIRSF" id="PIRSF015853">
    <property type="entry name" value="Pep_DppA"/>
    <property type="match status" value="1"/>
</dbReference>
<feature type="binding site" evidence="2">
    <location>
        <position position="108"/>
    </location>
    <ligand>
        <name>Zn(2+)</name>
        <dbReference type="ChEBI" id="CHEBI:29105"/>
        <label>2</label>
    </ligand>
</feature>
<feature type="binding site" evidence="2">
    <location>
        <position position="63"/>
    </location>
    <ligand>
        <name>Zn(2+)</name>
        <dbReference type="ChEBI" id="CHEBI:29105"/>
        <label>2</label>
    </ligand>
</feature>
<dbReference type="Gene3D" id="3.40.50.10780">
    <property type="entry name" value="Dipeptide transport protein"/>
    <property type="match status" value="1"/>
</dbReference>
<dbReference type="AlphaFoldDB" id="A0AAD1D9P5"/>
<dbReference type="InterPro" id="IPR007035">
    <property type="entry name" value="Peptidase_M55"/>
</dbReference>
<feature type="binding site" evidence="2">
    <location>
        <position position="11"/>
    </location>
    <ligand>
        <name>Zn(2+)</name>
        <dbReference type="ChEBI" id="CHEBI:29105"/>
        <label>1</label>
    </ligand>
</feature>
<name>A0AAD1D9P5_SPHMI</name>
<gene>
    <name evidence="3" type="ORF">SmB9_29390</name>
</gene>
<dbReference type="InterPro" id="IPR027476">
    <property type="entry name" value="DppA_N"/>
</dbReference>
<accession>A0AAD1D9P5</accession>
<dbReference type="KEGG" id="smic:SmB9_29390"/>
<feature type="active site" description="Nucleophile" evidence="1">
    <location>
        <position position="120"/>
    </location>
</feature>
<dbReference type="SUPFAM" id="SSF63992">
    <property type="entry name" value="Dipeptide transport protein"/>
    <property type="match status" value="1"/>
</dbReference>
<dbReference type="Gene3D" id="3.30.1360.130">
    <property type="entry name" value="Dipeptide transport protein"/>
    <property type="match status" value="1"/>
</dbReference>
<evidence type="ECO:0000256" key="1">
    <source>
        <dbReference type="PIRSR" id="PIRSR015853-1"/>
    </source>
</evidence>
<dbReference type="InterPro" id="IPR036177">
    <property type="entry name" value="Peptidase_M55_sf"/>
</dbReference>
<keyword evidence="2" id="KW-0862">Zinc</keyword>
<feature type="binding site" evidence="2">
    <location>
        <position position="139"/>
    </location>
    <ligand>
        <name>Zn(2+)</name>
        <dbReference type="ChEBI" id="CHEBI:29105"/>
        <label>2</label>
    </ligand>
</feature>
<sequence length="279" mass="30572">MRKLFISADMEGCPALAAPQGLMPDRWAWEWNDARRWMTADVAAAAETALAVGYGEVIVSDGHGHAHNILPDQLPSNVRLVRSWPRPLMQMQGVESPDIVACAFIGYHAGSHVQDSILAHTYSGAALRGVRLNGEPCSEGYLNAALAGEFHKPVIFVAGDQHVAKDAQRYAPQAGAFITKESIGWRSEMSLPPAQVRAEMQQALREALRNPLPEPFVIDGPLYLELEMTSQPAAEMLSYLREVERRGAFGIAAEFTNMTSLMRFLSFVILYSPNGVPAI</sequence>
<protein>
    <submittedName>
        <fullName evidence="3">Peptide ABC transporter substrate-binding protein</fullName>
    </submittedName>
</protein>